<sequence>MKAMNNTGIVIGAGIAGLAIAIRMARRGMCVSVYEQAARSGGKLKEFRQDGFRFDMGPSLFTLPHLVDELLDEDLRPFYRQLEVVTRYFFEDGTQLKALADVEEFAIEVEQKLGVSADKVKGYLSHAEEVFELTAPIFIFNTFHRWKDVITLANFKRLLRFSKLKVFSSLHQFNKQMLGDDRLVQLFDRYATYNGSNPYQTPATLSVIAHLEHELGAYFPKRGMHQINQLLFMQAKRLGVDFHFNTKVDEVLVEGKKVRGIRIGDEEKWCKQLVSDVDIHQFYRSLLPDRKRLKKLEKFDRSSSAMIFYWGMNKRFPDLSLHNIFFSKNYKDEFDNLFERKLISPDPTVYVFISSKENPDDAPSGCENWFVMVNAPENVGQDWEQMRRQVRKAVLIKLGRLLKENLEACIVAEKCLNPVDIEQTTGSFGGSIYGASSNHLLSAFYRHPNFRKDIEGLYFVGGSVHPGGGIPLCLSSAKIVERIMVEKTKLR</sequence>
<accession>A0A4R6H891</accession>
<dbReference type="EMBL" id="SNWI01000002">
    <property type="protein sequence ID" value="TDO04078.1"/>
    <property type="molecule type" value="Genomic_DNA"/>
</dbReference>
<evidence type="ECO:0000313" key="7">
    <source>
        <dbReference type="EMBL" id="TDO04078.1"/>
    </source>
</evidence>
<dbReference type="InterPro" id="IPR014105">
    <property type="entry name" value="Carotenoid/retinoid_OxRdtase"/>
</dbReference>
<dbReference type="PANTHER" id="PTHR43734:SF7">
    <property type="entry name" value="4,4'-DIAPONEUROSPORENE OXYGENASE"/>
    <property type="match status" value="1"/>
</dbReference>
<keyword evidence="3 5" id="KW-0125">Carotenoid biosynthesis</keyword>
<dbReference type="RefSeq" id="WP_208112455.1">
    <property type="nucleotide sequence ID" value="NZ_SNWV01000013.1"/>
</dbReference>
<evidence type="ECO:0000256" key="5">
    <source>
        <dbReference type="RuleBase" id="RU362075"/>
    </source>
</evidence>
<evidence type="ECO:0000256" key="1">
    <source>
        <dbReference type="ARBA" id="ARBA00004829"/>
    </source>
</evidence>
<dbReference type="GO" id="GO:0016491">
    <property type="term" value="F:oxidoreductase activity"/>
    <property type="evidence" value="ECO:0007669"/>
    <property type="project" value="UniProtKB-KW"/>
</dbReference>
<dbReference type="InterPro" id="IPR054840">
    <property type="entry name" value="hydcarot_desat_CrtD"/>
</dbReference>
<dbReference type="PANTHER" id="PTHR43734">
    <property type="entry name" value="PHYTOENE DESATURASE"/>
    <property type="match status" value="1"/>
</dbReference>
<proteinExistence type="inferred from homology"/>
<comment type="similarity">
    <text evidence="2 5">Belongs to the carotenoid/retinoid oxidoreductase family.</text>
</comment>
<dbReference type="GO" id="GO:0016117">
    <property type="term" value="P:carotenoid biosynthetic process"/>
    <property type="evidence" value="ECO:0007669"/>
    <property type="project" value="UniProtKB-KW"/>
</dbReference>
<evidence type="ECO:0000256" key="3">
    <source>
        <dbReference type="ARBA" id="ARBA00022746"/>
    </source>
</evidence>
<dbReference type="InterPro" id="IPR036188">
    <property type="entry name" value="FAD/NAD-bd_sf"/>
</dbReference>
<comment type="pathway">
    <text evidence="1 5">Carotenoid biosynthesis.</text>
</comment>
<comment type="caution">
    <text evidence="7">The sequence shown here is derived from an EMBL/GenBank/DDBJ whole genome shotgun (WGS) entry which is preliminary data.</text>
</comment>
<reference evidence="7 8" key="1">
    <citation type="submission" date="2019-03" db="EMBL/GenBank/DDBJ databases">
        <title>Freshwater and sediment microbial communities from various areas in North America, analyzing microbe dynamics in response to fracking.</title>
        <authorList>
            <person name="Lamendella R."/>
        </authorList>
    </citation>
    <scope>NUCLEOTIDE SEQUENCE [LARGE SCALE GENOMIC DNA]</scope>
    <source>
        <strain evidence="7 8">114D</strain>
    </source>
</reference>
<dbReference type="NCBIfam" id="NF042421">
    <property type="entry name" value="hydcarot_desat_CrtD"/>
    <property type="match status" value="1"/>
</dbReference>
<dbReference type="Pfam" id="PF01593">
    <property type="entry name" value="Amino_oxidase"/>
    <property type="match status" value="1"/>
</dbReference>
<dbReference type="Gene3D" id="3.50.50.60">
    <property type="entry name" value="FAD/NAD(P)-binding domain"/>
    <property type="match status" value="2"/>
</dbReference>
<dbReference type="Proteomes" id="UP000294848">
    <property type="component" value="Unassembled WGS sequence"/>
</dbReference>
<keyword evidence="4 5" id="KW-0560">Oxidoreductase</keyword>
<dbReference type="NCBIfam" id="TIGR02734">
    <property type="entry name" value="crtI_fam"/>
    <property type="match status" value="1"/>
</dbReference>
<evidence type="ECO:0000256" key="4">
    <source>
        <dbReference type="ARBA" id="ARBA00023002"/>
    </source>
</evidence>
<evidence type="ECO:0000313" key="8">
    <source>
        <dbReference type="Proteomes" id="UP000294848"/>
    </source>
</evidence>
<protein>
    <submittedName>
        <fullName evidence="7">Phytoene desaturase</fullName>
    </submittedName>
</protein>
<evidence type="ECO:0000256" key="2">
    <source>
        <dbReference type="ARBA" id="ARBA00006046"/>
    </source>
</evidence>
<name>A0A4R6H891_9BACT</name>
<dbReference type="InterPro" id="IPR002937">
    <property type="entry name" value="Amino_oxidase"/>
</dbReference>
<evidence type="ECO:0000259" key="6">
    <source>
        <dbReference type="Pfam" id="PF01593"/>
    </source>
</evidence>
<organism evidence="7 8">
    <name type="scientific">Sunxiuqinia elliptica</name>
    <dbReference type="NCBI Taxonomy" id="655355"/>
    <lineage>
        <taxon>Bacteria</taxon>
        <taxon>Pseudomonadati</taxon>
        <taxon>Bacteroidota</taxon>
        <taxon>Bacteroidia</taxon>
        <taxon>Marinilabiliales</taxon>
        <taxon>Prolixibacteraceae</taxon>
        <taxon>Sunxiuqinia</taxon>
    </lineage>
</organism>
<gene>
    <name evidence="7" type="ORF">DET52_102419</name>
</gene>
<dbReference type="SUPFAM" id="SSF51905">
    <property type="entry name" value="FAD/NAD(P)-binding domain"/>
    <property type="match status" value="1"/>
</dbReference>
<dbReference type="AlphaFoldDB" id="A0A4R6H891"/>
<feature type="domain" description="Amine oxidase" evidence="6">
    <location>
        <begin position="15"/>
        <end position="478"/>
    </location>
</feature>